<evidence type="ECO:0000259" key="2">
    <source>
        <dbReference type="Pfam" id="PF01423"/>
    </source>
</evidence>
<dbReference type="SUPFAM" id="SSF50182">
    <property type="entry name" value="Sm-like ribonucleoproteins"/>
    <property type="match status" value="1"/>
</dbReference>
<comment type="caution">
    <text evidence="3">The sequence shown here is derived from an EMBL/GenBank/DDBJ whole genome shotgun (WGS) entry which is preliminary data.</text>
</comment>
<evidence type="ECO:0000313" key="4">
    <source>
        <dbReference type="Proteomes" id="UP000284403"/>
    </source>
</evidence>
<dbReference type="Proteomes" id="UP000284403">
    <property type="component" value="Unassembled WGS sequence"/>
</dbReference>
<dbReference type="InterPro" id="IPR010920">
    <property type="entry name" value="LSM_dom_sf"/>
</dbReference>
<dbReference type="RefSeq" id="XP_029228883.1">
    <property type="nucleotide sequence ID" value="XM_029371007.1"/>
</dbReference>
<dbReference type="InterPro" id="IPR001163">
    <property type="entry name" value="Sm_dom_euk/arc"/>
</dbReference>
<feature type="region of interest" description="Disordered" evidence="1">
    <location>
        <begin position="162"/>
        <end position="218"/>
    </location>
</feature>
<proteinExistence type="predicted"/>
<keyword evidence="4" id="KW-1185">Reference proteome</keyword>
<dbReference type="AlphaFoldDB" id="A0A422PPA2"/>
<reference evidence="3 4" key="1">
    <citation type="journal article" date="2018" name="BMC Genomics">
        <title>Genomic comparison of Trypanosoma conorhini and Trypanosoma rangeli to Trypanosoma cruzi strains of high and low virulence.</title>
        <authorList>
            <person name="Bradwell K.R."/>
            <person name="Koparde V.N."/>
            <person name="Matveyev A.V."/>
            <person name="Serrano M.G."/>
            <person name="Alves J.M."/>
            <person name="Parikh H."/>
            <person name="Huang B."/>
            <person name="Lee V."/>
            <person name="Espinosa-Alvarez O."/>
            <person name="Ortiz P.A."/>
            <person name="Costa-Martins A.G."/>
            <person name="Teixeira M.M."/>
            <person name="Buck G.A."/>
        </authorList>
    </citation>
    <scope>NUCLEOTIDE SEQUENCE [LARGE SCALE GENOMIC DNA]</scope>
    <source>
        <strain evidence="3 4">025E</strain>
    </source>
</reference>
<feature type="domain" description="Sm" evidence="2">
    <location>
        <begin position="48"/>
        <end position="125"/>
    </location>
</feature>
<evidence type="ECO:0000313" key="3">
    <source>
        <dbReference type="EMBL" id="RNF19561.1"/>
    </source>
</evidence>
<gene>
    <name evidence="3" type="ORF">Tco025E_04095</name>
</gene>
<organism evidence="3 4">
    <name type="scientific">Trypanosoma conorhini</name>
    <dbReference type="NCBI Taxonomy" id="83891"/>
    <lineage>
        <taxon>Eukaryota</taxon>
        <taxon>Discoba</taxon>
        <taxon>Euglenozoa</taxon>
        <taxon>Kinetoplastea</taxon>
        <taxon>Metakinetoplastina</taxon>
        <taxon>Trypanosomatida</taxon>
        <taxon>Trypanosomatidae</taxon>
        <taxon>Trypanosoma</taxon>
    </lineage>
</organism>
<feature type="compositionally biased region" description="Basic and acidic residues" evidence="1">
    <location>
        <begin position="196"/>
        <end position="206"/>
    </location>
</feature>
<feature type="region of interest" description="Disordered" evidence="1">
    <location>
        <begin position="21"/>
        <end position="44"/>
    </location>
</feature>
<feature type="compositionally biased region" description="Polar residues" evidence="1">
    <location>
        <begin position="21"/>
        <end position="31"/>
    </location>
</feature>
<dbReference type="GeneID" id="40317706"/>
<dbReference type="Pfam" id="PF01423">
    <property type="entry name" value="LSM"/>
    <property type="match status" value="1"/>
</dbReference>
<dbReference type="EMBL" id="MKKU01000202">
    <property type="protein sequence ID" value="RNF19561.1"/>
    <property type="molecule type" value="Genomic_DNA"/>
</dbReference>
<dbReference type="Gene3D" id="2.30.30.100">
    <property type="match status" value="1"/>
</dbReference>
<feature type="compositionally biased region" description="Basic residues" evidence="1">
    <location>
        <begin position="207"/>
        <end position="218"/>
    </location>
</feature>
<evidence type="ECO:0000256" key="1">
    <source>
        <dbReference type="SAM" id="MobiDB-lite"/>
    </source>
</evidence>
<dbReference type="OrthoDB" id="266723at2759"/>
<protein>
    <recommendedName>
        <fullName evidence="2">Sm domain-containing protein</fullName>
    </recommendedName>
</protein>
<name>A0A422PPA2_9TRYP</name>
<sequence>MPAETTAPRGPLPAAVIQQALRQQQCATNTGADAPHEAAPPPPAVPLRVEVETRQGYVYQGKLLSLDDEYNVGLAEATSWRERLCDVERALLAAGGFPAPPASPATRHRYLGSVFIRSSNLLMVRFLQSDEPAARGGRGSSHGTAGLKSAFKAVASQVKRQINMERQKNRTERRRRLKLAPKTVPTVPTEAAKAGDGVRARGDRKTDSKRRKGAKAAS</sequence>
<accession>A0A422PPA2</accession>